<dbReference type="AlphaFoldDB" id="A0A9D1GHC8"/>
<keyword evidence="2 4" id="KW-0732">Signal</keyword>
<dbReference type="GO" id="GO:0008422">
    <property type="term" value="F:beta-glucosidase activity"/>
    <property type="evidence" value="ECO:0007669"/>
    <property type="project" value="UniProtKB-ARBA"/>
</dbReference>
<dbReference type="Proteomes" id="UP000886722">
    <property type="component" value="Unassembled WGS sequence"/>
</dbReference>
<proteinExistence type="inferred from homology"/>
<dbReference type="SUPFAM" id="SSF56988">
    <property type="entry name" value="Anthrax protective antigen"/>
    <property type="match status" value="1"/>
</dbReference>
<dbReference type="SMART" id="SM00758">
    <property type="entry name" value="PA14"/>
    <property type="match status" value="1"/>
</dbReference>
<dbReference type="PRINTS" id="PR00133">
    <property type="entry name" value="GLHYDRLASE3"/>
</dbReference>
<dbReference type="PANTHER" id="PTHR42721">
    <property type="entry name" value="SUGAR HYDROLASE-RELATED"/>
    <property type="match status" value="1"/>
</dbReference>
<sequence>MKKLFLLSILLCGTLSLTAQNEPYKNPQLSPEERAADLTSRLTLEEKVALMQNTSPAVERLGIKPYNWWNEALHGVARAGEATVFPQTIGMAASFDPDLLYKVFDAVSDEARAKFHDFQRKGRYGKYQCLTFWTPNVNIFRDPRWGRGQETYGEDPYLTSVLGLQVIRGLQGPADTQYDKLHACAKHFAVHSGPEWNRHSFNAENIDLRDLYETYLPAFKTAVIYGDVKEVMCAYNRFEGKPCCGSDRLLMQILRDEWKFKYLVVSDCGAINDFYHPSKHHTHPDSASASADAVLAGTDVECGTSYKSLVNAVKKGYIKESDIDVSVRRLLAARFALGEMDDEKLVEWSKIPYSVVDCPEHRALALEMAKESIVLLQNRNNILPLAKNAKIAVMGPNANDSVMQWANYNGTPRRTITLLGGIKEKVGNVTYAKTCDWLSNTSYESKFNWLYTPDNKRGMAATYYNNTDLTGEIAATQIYTSPVNRDAGGNTVFEPGVNLTDFTARFESVLRPEESGEMLLTVNADDGLRIIIDGEKVAETWKRNSNAKKEYHFPVEKGKEYDIEIDYLQLAGKAFLKIDLGIIRQKSIEDDLNAVADADVVIFAGGISAQLEGESMSVNYPGFKGGDRTHIELPEIQRNILKRLHEMGKKVIFVNYSGSAMGLVPETETCDAIIQAWYPGQEGGTAIADILFGDYNPNGKLPVTFYRNIDQLPDYQDYSMQGRTYRFMTEKPLYPFGYGLSYTTYTYGKPQVKKATVKNGKDIRLTVPVTNTGKRDGVEIVQVYIHKTGDTDGAPIKTLRAFKRVNLKAGETQKVTFDLTPEAFAFYDRASGYILTQPGEYQIFVGSSSANEDLQELTVKLK</sequence>
<dbReference type="PANTHER" id="PTHR42721:SF3">
    <property type="entry name" value="BETA-D-XYLOSIDASE 5-RELATED"/>
    <property type="match status" value="1"/>
</dbReference>
<reference evidence="6" key="1">
    <citation type="submission" date="2020-10" db="EMBL/GenBank/DDBJ databases">
        <authorList>
            <person name="Gilroy R."/>
        </authorList>
    </citation>
    <scope>NUCLEOTIDE SEQUENCE</scope>
    <source>
        <strain evidence="6">21143</strain>
    </source>
</reference>
<feature type="chain" id="PRO_5038614730" evidence="4">
    <location>
        <begin position="22"/>
        <end position="862"/>
    </location>
</feature>
<dbReference type="Pfam" id="PF14310">
    <property type="entry name" value="Fn3-like"/>
    <property type="match status" value="1"/>
</dbReference>
<dbReference type="InterPro" id="IPR001764">
    <property type="entry name" value="Glyco_hydro_3_N"/>
</dbReference>
<gene>
    <name evidence="6" type="ORF">IAD06_09695</name>
</gene>
<dbReference type="InterPro" id="IPR036962">
    <property type="entry name" value="Glyco_hydro_3_N_sf"/>
</dbReference>
<accession>A0A9D1GHC8</accession>
<evidence type="ECO:0000313" key="7">
    <source>
        <dbReference type="Proteomes" id="UP000886722"/>
    </source>
</evidence>
<evidence type="ECO:0000313" key="6">
    <source>
        <dbReference type="EMBL" id="HIT40289.1"/>
    </source>
</evidence>
<dbReference type="SMART" id="SM01217">
    <property type="entry name" value="Fn3_like"/>
    <property type="match status" value="1"/>
</dbReference>
<dbReference type="InterPro" id="IPR017853">
    <property type="entry name" value="GH"/>
</dbReference>
<evidence type="ECO:0000256" key="4">
    <source>
        <dbReference type="SAM" id="SignalP"/>
    </source>
</evidence>
<dbReference type="InterPro" id="IPR011658">
    <property type="entry name" value="PA14_dom"/>
</dbReference>
<dbReference type="FunFam" id="2.60.40.10:FF:000495">
    <property type="entry name" value="Periplasmic beta-glucosidase"/>
    <property type="match status" value="1"/>
</dbReference>
<evidence type="ECO:0000256" key="1">
    <source>
        <dbReference type="ARBA" id="ARBA00005336"/>
    </source>
</evidence>
<dbReference type="InterPro" id="IPR044993">
    <property type="entry name" value="BXL"/>
</dbReference>
<dbReference type="InterPro" id="IPR036881">
    <property type="entry name" value="Glyco_hydro_3_C_sf"/>
</dbReference>
<dbReference type="Gene3D" id="3.40.50.1700">
    <property type="entry name" value="Glycoside hydrolase family 3 C-terminal domain"/>
    <property type="match status" value="2"/>
</dbReference>
<protein>
    <submittedName>
        <fullName evidence="6">Glycoside hydrolase family 3 C-terminal domain-containing protein</fullName>
    </submittedName>
</protein>
<dbReference type="SUPFAM" id="SSF52279">
    <property type="entry name" value="Beta-D-glucan exohydrolase, C-terminal domain"/>
    <property type="match status" value="1"/>
</dbReference>
<dbReference type="InterPro" id="IPR054850">
    <property type="entry name" value="Xylosidase_Xyl3A"/>
</dbReference>
<dbReference type="NCBIfam" id="NF041776">
    <property type="entry name" value="xylosidase_Xyl3A"/>
    <property type="match status" value="1"/>
</dbReference>
<evidence type="ECO:0000256" key="3">
    <source>
        <dbReference type="ARBA" id="ARBA00022801"/>
    </source>
</evidence>
<dbReference type="Pfam" id="PF07691">
    <property type="entry name" value="PA14"/>
    <property type="match status" value="1"/>
</dbReference>
<dbReference type="PROSITE" id="PS51820">
    <property type="entry name" value="PA14"/>
    <property type="match status" value="1"/>
</dbReference>
<reference evidence="6" key="2">
    <citation type="journal article" date="2021" name="PeerJ">
        <title>Extensive microbial diversity within the chicken gut microbiome revealed by metagenomics and culture.</title>
        <authorList>
            <person name="Gilroy R."/>
            <person name="Ravi A."/>
            <person name="Getino M."/>
            <person name="Pursley I."/>
            <person name="Horton D.L."/>
            <person name="Alikhan N.F."/>
            <person name="Baker D."/>
            <person name="Gharbi K."/>
            <person name="Hall N."/>
            <person name="Watson M."/>
            <person name="Adriaenssens E.M."/>
            <person name="Foster-Nyarko E."/>
            <person name="Jarju S."/>
            <person name="Secka A."/>
            <person name="Antonio M."/>
            <person name="Oren A."/>
            <person name="Chaudhuri R.R."/>
            <person name="La Ragione R."/>
            <person name="Hildebrand F."/>
            <person name="Pallen M.J."/>
        </authorList>
    </citation>
    <scope>NUCLEOTIDE SEQUENCE</scope>
    <source>
        <strain evidence="6">21143</strain>
    </source>
</reference>
<dbReference type="InterPro" id="IPR002772">
    <property type="entry name" value="Glyco_hydro_3_C"/>
</dbReference>
<keyword evidence="3 6" id="KW-0378">Hydrolase</keyword>
<evidence type="ECO:0000259" key="5">
    <source>
        <dbReference type="PROSITE" id="PS51820"/>
    </source>
</evidence>
<dbReference type="InterPro" id="IPR026891">
    <property type="entry name" value="Fn3-like"/>
</dbReference>
<dbReference type="InterPro" id="IPR037524">
    <property type="entry name" value="PA14/GLEYA"/>
</dbReference>
<name>A0A9D1GHC8_9BACT</name>
<dbReference type="Pfam" id="PF00933">
    <property type="entry name" value="Glyco_hydro_3"/>
    <property type="match status" value="1"/>
</dbReference>
<comment type="caution">
    <text evidence="6">The sequence shown here is derived from an EMBL/GenBank/DDBJ whole genome shotgun (WGS) entry which is preliminary data.</text>
</comment>
<dbReference type="EMBL" id="DVKT01000071">
    <property type="protein sequence ID" value="HIT40289.1"/>
    <property type="molecule type" value="Genomic_DNA"/>
</dbReference>
<feature type="signal peptide" evidence="4">
    <location>
        <begin position="1"/>
        <end position="21"/>
    </location>
</feature>
<dbReference type="Gene3D" id="3.20.20.300">
    <property type="entry name" value="Glycoside hydrolase, family 3, N-terminal domain"/>
    <property type="match status" value="1"/>
</dbReference>
<dbReference type="SUPFAM" id="SSF51445">
    <property type="entry name" value="(Trans)glycosidases"/>
    <property type="match status" value="1"/>
</dbReference>
<comment type="similarity">
    <text evidence="1">Belongs to the glycosyl hydrolase 3 family.</text>
</comment>
<dbReference type="GO" id="GO:0045493">
    <property type="term" value="P:xylan catabolic process"/>
    <property type="evidence" value="ECO:0007669"/>
    <property type="project" value="InterPro"/>
</dbReference>
<dbReference type="Gene3D" id="2.60.40.10">
    <property type="entry name" value="Immunoglobulins"/>
    <property type="match status" value="1"/>
</dbReference>
<dbReference type="GO" id="GO:0046556">
    <property type="term" value="F:alpha-L-arabinofuranosidase activity"/>
    <property type="evidence" value="ECO:0007669"/>
    <property type="project" value="TreeGrafter"/>
</dbReference>
<dbReference type="InterPro" id="IPR013783">
    <property type="entry name" value="Ig-like_fold"/>
</dbReference>
<feature type="domain" description="PA14" evidence="5">
    <location>
        <begin position="454"/>
        <end position="599"/>
    </location>
</feature>
<dbReference type="GO" id="GO:0009044">
    <property type="term" value="F:xylan 1,4-beta-xylosidase activity"/>
    <property type="evidence" value="ECO:0007669"/>
    <property type="project" value="InterPro"/>
</dbReference>
<organism evidence="6 7">
    <name type="scientific">Candidatus Caccoplasma intestinavium</name>
    <dbReference type="NCBI Taxonomy" id="2840716"/>
    <lineage>
        <taxon>Bacteria</taxon>
        <taxon>Pseudomonadati</taxon>
        <taxon>Bacteroidota</taxon>
        <taxon>Bacteroidia</taxon>
        <taxon>Bacteroidales</taxon>
        <taxon>Bacteroidaceae</taxon>
        <taxon>Bacteroidaceae incertae sedis</taxon>
        <taxon>Candidatus Caccoplasma</taxon>
    </lineage>
</organism>
<dbReference type="Pfam" id="PF01915">
    <property type="entry name" value="Glyco_hydro_3_C"/>
    <property type="match status" value="1"/>
</dbReference>
<evidence type="ECO:0000256" key="2">
    <source>
        <dbReference type="ARBA" id="ARBA00022729"/>
    </source>
</evidence>
<dbReference type="GO" id="GO:0031222">
    <property type="term" value="P:arabinan catabolic process"/>
    <property type="evidence" value="ECO:0007669"/>
    <property type="project" value="TreeGrafter"/>
</dbReference>